<feature type="DNA-binding region" description="H-T-H motif" evidence="4">
    <location>
        <begin position="29"/>
        <end position="48"/>
    </location>
</feature>
<dbReference type="SUPFAM" id="SSF46689">
    <property type="entry name" value="Homeodomain-like"/>
    <property type="match status" value="1"/>
</dbReference>
<keyword evidence="8" id="KW-1185">Reference proteome</keyword>
<dbReference type="PANTHER" id="PTHR47506">
    <property type="entry name" value="TRANSCRIPTIONAL REGULATORY PROTEIN"/>
    <property type="match status" value="1"/>
</dbReference>
<dbReference type="Gene3D" id="1.10.10.60">
    <property type="entry name" value="Homeodomain-like"/>
    <property type="match status" value="1"/>
</dbReference>
<dbReference type="AlphaFoldDB" id="A0A420DNH2"/>
<dbReference type="InterPro" id="IPR001647">
    <property type="entry name" value="HTH_TetR"/>
</dbReference>
<keyword evidence="2 4" id="KW-0238">DNA-binding</keyword>
<dbReference type="InterPro" id="IPR036271">
    <property type="entry name" value="Tet_transcr_reg_TetR-rel_C_sf"/>
</dbReference>
<keyword evidence="3" id="KW-0804">Transcription</keyword>
<gene>
    <name evidence="7" type="ORF">C8N30_0270</name>
</gene>
<dbReference type="Proteomes" id="UP000284407">
    <property type="component" value="Unassembled WGS sequence"/>
</dbReference>
<name>A0A420DNH2_9RHOB</name>
<dbReference type="OrthoDB" id="9779746at2"/>
<evidence type="ECO:0000313" key="8">
    <source>
        <dbReference type="Proteomes" id="UP000284407"/>
    </source>
</evidence>
<accession>A0A420DNH2</accession>
<dbReference type="Gene3D" id="1.10.357.10">
    <property type="entry name" value="Tetracycline Repressor, domain 2"/>
    <property type="match status" value="1"/>
</dbReference>
<evidence type="ECO:0000256" key="2">
    <source>
        <dbReference type="ARBA" id="ARBA00023125"/>
    </source>
</evidence>
<dbReference type="GO" id="GO:0003677">
    <property type="term" value="F:DNA binding"/>
    <property type="evidence" value="ECO:0007669"/>
    <property type="project" value="UniProtKB-UniRule"/>
</dbReference>
<dbReference type="InterPro" id="IPR011075">
    <property type="entry name" value="TetR_C"/>
</dbReference>
<feature type="region of interest" description="Disordered" evidence="5">
    <location>
        <begin position="200"/>
        <end position="224"/>
    </location>
</feature>
<evidence type="ECO:0000256" key="3">
    <source>
        <dbReference type="ARBA" id="ARBA00023163"/>
    </source>
</evidence>
<dbReference type="Pfam" id="PF00440">
    <property type="entry name" value="TetR_N"/>
    <property type="match status" value="1"/>
</dbReference>
<evidence type="ECO:0000259" key="6">
    <source>
        <dbReference type="PROSITE" id="PS50977"/>
    </source>
</evidence>
<dbReference type="PANTHER" id="PTHR47506:SF10">
    <property type="entry name" value="TRANSCRIPTIONAL REGULATORY PROTEIN"/>
    <property type="match status" value="1"/>
</dbReference>
<evidence type="ECO:0000256" key="1">
    <source>
        <dbReference type="ARBA" id="ARBA00023015"/>
    </source>
</evidence>
<proteinExistence type="predicted"/>
<reference evidence="7 8" key="1">
    <citation type="submission" date="2018-09" db="EMBL/GenBank/DDBJ databases">
        <title>Genomic Encyclopedia of Archaeal and Bacterial Type Strains, Phase II (KMG-II): from individual species to whole genera.</title>
        <authorList>
            <person name="Goeker M."/>
        </authorList>
    </citation>
    <scope>NUCLEOTIDE SEQUENCE [LARGE SCALE GENOMIC DNA]</scope>
    <source>
        <strain evidence="7 8">DSM 11458</strain>
    </source>
</reference>
<dbReference type="STRING" id="1443111.Z949_2229"/>
<feature type="compositionally biased region" description="Basic and acidic residues" evidence="5">
    <location>
        <begin position="208"/>
        <end position="224"/>
    </location>
</feature>
<evidence type="ECO:0000313" key="7">
    <source>
        <dbReference type="EMBL" id="RKE95733.1"/>
    </source>
</evidence>
<dbReference type="RefSeq" id="WP_025062689.1">
    <property type="nucleotide sequence ID" value="NZ_RAQK01000001.1"/>
</dbReference>
<feature type="domain" description="HTH tetR-type" evidence="6">
    <location>
        <begin position="6"/>
        <end position="66"/>
    </location>
</feature>
<keyword evidence="1" id="KW-0805">Transcription regulation</keyword>
<organism evidence="7 8">
    <name type="scientific">Sulfitobacter guttiformis</name>
    <dbReference type="NCBI Taxonomy" id="74349"/>
    <lineage>
        <taxon>Bacteria</taxon>
        <taxon>Pseudomonadati</taxon>
        <taxon>Pseudomonadota</taxon>
        <taxon>Alphaproteobacteria</taxon>
        <taxon>Rhodobacterales</taxon>
        <taxon>Roseobacteraceae</taxon>
        <taxon>Sulfitobacter</taxon>
    </lineage>
</organism>
<dbReference type="SUPFAM" id="SSF48498">
    <property type="entry name" value="Tetracyclin repressor-like, C-terminal domain"/>
    <property type="match status" value="1"/>
</dbReference>
<comment type="caution">
    <text evidence="7">The sequence shown here is derived from an EMBL/GenBank/DDBJ whole genome shotgun (WGS) entry which is preliminary data.</text>
</comment>
<protein>
    <submittedName>
        <fullName evidence="7">TetR family transcriptional regulator</fullName>
    </submittedName>
</protein>
<dbReference type="InterPro" id="IPR009057">
    <property type="entry name" value="Homeodomain-like_sf"/>
</dbReference>
<evidence type="ECO:0000256" key="5">
    <source>
        <dbReference type="SAM" id="MobiDB-lite"/>
    </source>
</evidence>
<evidence type="ECO:0000256" key="4">
    <source>
        <dbReference type="PROSITE-ProRule" id="PRU00335"/>
    </source>
</evidence>
<dbReference type="Pfam" id="PF16925">
    <property type="entry name" value="TetR_C_13"/>
    <property type="match status" value="1"/>
</dbReference>
<sequence>MARAAPYDRDKALDAAMAVFWEKGFHATSLKDLEGVLGMKPGSIYAAFISKENLFLLALAKYFEGSRKGFRAQMAQAPSPLAGLAAHLRKFALLGAGDAARRACMLTKTLVDTRTTDPAIAGITQEYMGEMQAEFEAVFKAAQSAGELGSAADPARLARRYQANVTALRLALDQGLDSADFKELAEDMALEVEELGSSLTAQRAAKKKQAEPESKGDDRQFSMF</sequence>
<dbReference type="EMBL" id="RAQK01000001">
    <property type="protein sequence ID" value="RKE95733.1"/>
    <property type="molecule type" value="Genomic_DNA"/>
</dbReference>
<dbReference type="PROSITE" id="PS50977">
    <property type="entry name" value="HTH_TETR_2"/>
    <property type="match status" value="1"/>
</dbReference>